<dbReference type="Gene3D" id="3.30.2010.10">
    <property type="entry name" value="Metalloproteases ('zincins'), catalytic domain"/>
    <property type="match status" value="1"/>
</dbReference>
<gene>
    <name evidence="3" type="ORF">ERL59_17750</name>
</gene>
<feature type="transmembrane region" description="Helical" evidence="1">
    <location>
        <begin position="39"/>
        <end position="57"/>
    </location>
</feature>
<evidence type="ECO:0000313" key="3">
    <source>
        <dbReference type="EMBL" id="NBI30798.1"/>
    </source>
</evidence>
<dbReference type="Pfam" id="PF05569">
    <property type="entry name" value="Peptidase_M56"/>
    <property type="match status" value="1"/>
</dbReference>
<sequence length="717" mass="83357">MNLTHIFQTILSLSLMGSLVIGIILIIKRVFKDKLSAHWHYYIWLIVIIRLIIPYSPESPVNIFNFLNQESQQTIQEKNLSKMYTNNSNDIKLTQENNLISNSLSTTSDNSEQGIKNHTNYEQPVQQNILHKFTFQNIGYIWLIGTLIIFIYILVIHIRFHWTLSKKTKCANHEIIELLESCKKTLKVKAKLSIIYDKTLNTPSIIGLIRPKLILPKEMIESLSKEEIKYVFLHELVHLKKKDILINWITLTLQAIYWFNPFIWYAFYKMRSDCELACDAHVLSHLKKNEQIAYGKTIISVLSKLSKQNLVPISVGMSKNKSNIKRRVLMIKRFKKSSWRWTMMAIILFIGVGTVGLTDALSINKNVNKVKVQFEDTKNDVLKTFNLTDDLSKFMNDYMNQMEVKMEETEFSEQFPYLKDTEFIKNLRVTELNNEEQLSLRIEWDTEKLPKRYSYVSFKEGDSNPFRKYESFGMRRYIGLSDNGNPYLYHSVQAGETYHFIILAADSYGKEYKSNEIIVHIPDDIEVTPNPSDGGEPPKIEIAKEALHGFEDLKDINNVPVKDESDLIVTNISFEDKDPRKGFIEGTLTFKAPSTENNIDYYMIDFVYYRSPNSYQKINFTMNSTHDISIVDKNYTDYSYEHNGYSTRVSSKLTNNVSMKITPDGSSTYSVDLKLSNLQYVEINEDNLIISDLVFLVNSNSTAWFDGVYFEDYVNES</sequence>
<reference evidence="3 4" key="1">
    <citation type="submission" date="2019-01" db="EMBL/GenBank/DDBJ databases">
        <title>Chengkuizengella sp. nov., isolated from deep-sea sediment of East Pacific Ocean.</title>
        <authorList>
            <person name="Yang J."/>
            <person name="Lai Q."/>
            <person name="Shao Z."/>
        </authorList>
    </citation>
    <scope>NUCLEOTIDE SEQUENCE [LARGE SCALE GENOMIC DNA]</scope>
    <source>
        <strain evidence="3 4">YPA3-1-1</strain>
    </source>
</reference>
<dbReference type="AlphaFoldDB" id="A0A6N9Q7G8"/>
<keyword evidence="1" id="KW-1133">Transmembrane helix</keyword>
<protein>
    <recommendedName>
        <fullName evidence="2">Peptidase M56 domain-containing protein</fullName>
    </recommendedName>
</protein>
<dbReference type="EMBL" id="SIJB01000042">
    <property type="protein sequence ID" value="NBI30798.1"/>
    <property type="molecule type" value="Genomic_DNA"/>
</dbReference>
<feature type="transmembrane region" description="Helical" evidence="1">
    <location>
        <begin position="6"/>
        <end position="27"/>
    </location>
</feature>
<dbReference type="RefSeq" id="WP_160647608.1">
    <property type="nucleotide sequence ID" value="NZ_SIJB01000042.1"/>
</dbReference>
<dbReference type="OrthoDB" id="9762883at2"/>
<keyword evidence="1" id="KW-0812">Transmembrane</keyword>
<evidence type="ECO:0000313" key="4">
    <source>
        <dbReference type="Proteomes" id="UP000448943"/>
    </source>
</evidence>
<feature type="domain" description="Peptidase M56" evidence="2">
    <location>
        <begin position="9"/>
        <end position="331"/>
    </location>
</feature>
<proteinExistence type="predicted"/>
<keyword evidence="4" id="KW-1185">Reference proteome</keyword>
<feature type="transmembrane region" description="Helical" evidence="1">
    <location>
        <begin position="339"/>
        <end position="361"/>
    </location>
</feature>
<accession>A0A6N9Q7G8</accession>
<dbReference type="InterPro" id="IPR052173">
    <property type="entry name" value="Beta-lactam_resp_regulator"/>
</dbReference>
<comment type="caution">
    <text evidence="3">The sequence shown here is derived from an EMBL/GenBank/DDBJ whole genome shotgun (WGS) entry which is preliminary data.</text>
</comment>
<feature type="transmembrane region" description="Helical" evidence="1">
    <location>
        <begin position="140"/>
        <end position="160"/>
    </location>
</feature>
<evidence type="ECO:0000259" key="2">
    <source>
        <dbReference type="Pfam" id="PF05569"/>
    </source>
</evidence>
<dbReference type="PANTHER" id="PTHR34978">
    <property type="entry name" value="POSSIBLE SENSOR-TRANSDUCER PROTEIN BLAR"/>
    <property type="match status" value="1"/>
</dbReference>
<dbReference type="InterPro" id="IPR008756">
    <property type="entry name" value="Peptidase_M56"/>
</dbReference>
<dbReference type="Proteomes" id="UP000448943">
    <property type="component" value="Unassembled WGS sequence"/>
</dbReference>
<name>A0A6N9Q7G8_9BACL</name>
<organism evidence="3 4">
    <name type="scientific">Chengkuizengella marina</name>
    <dbReference type="NCBI Taxonomy" id="2507566"/>
    <lineage>
        <taxon>Bacteria</taxon>
        <taxon>Bacillati</taxon>
        <taxon>Bacillota</taxon>
        <taxon>Bacilli</taxon>
        <taxon>Bacillales</taxon>
        <taxon>Paenibacillaceae</taxon>
        <taxon>Chengkuizengella</taxon>
    </lineage>
</organism>
<feature type="transmembrane region" description="Helical" evidence="1">
    <location>
        <begin position="245"/>
        <end position="267"/>
    </location>
</feature>
<evidence type="ECO:0000256" key="1">
    <source>
        <dbReference type="SAM" id="Phobius"/>
    </source>
</evidence>
<dbReference type="CDD" id="cd07341">
    <property type="entry name" value="M56_BlaR1_MecR1_like"/>
    <property type="match status" value="1"/>
</dbReference>
<dbReference type="PANTHER" id="PTHR34978:SF3">
    <property type="entry name" value="SLR0241 PROTEIN"/>
    <property type="match status" value="1"/>
</dbReference>
<keyword evidence="1" id="KW-0472">Membrane</keyword>